<organism evidence="2 3">
    <name type="scientific">Rugosimonospora africana</name>
    <dbReference type="NCBI Taxonomy" id="556532"/>
    <lineage>
        <taxon>Bacteria</taxon>
        <taxon>Bacillati</taxon>
        <taxon>Actinomycetota</taxon>
        <taxon>Actinomycetes</taxon>
        <taxon>Micromonosporales</taxon>
        <taxon>Micromonosporaceae</taxon>
        <taxon>Rugosimonospora</taxon>
    </lineage>
</organism>
<dbReference type="Pfam" id="PF03009">
    <property type="entry name" value="GDPD"/>
    <property type="match status" value="1"/>
</dbReference>
<dbReference type="GO" id="GO:0006629">
    <property type="term" value="P:lipid metabolic process"/>
    <property type="evidence" value="ECO:0007669"/>
    <property type="project" value="InterPro"/>
</dbReference>
<evidence type="ECO:0000313" key="2">
    <source>
        <dbReference type="EMBL" id="GIH15782.1"/>
    </source>
</evidence>
<dbReference type="PROSITE" id="PS51704">
    <property type="entry name" value="GP_PDE"/>
    <property type="match status" value="1"/>
</dbReference>
<dbReference type="PANTHER" id="PTHR46211">
    <property type="entry name" value="GLYCEROPHOSPHORYL DIESTER PHOSPHODIESTERASE"/>
    <property type="match status" value="1"/>
</dbReference>
<dbReference type="EMBL" id="BONZ01000038">
    <property type="protein sequence ID" value="GIH15782.1"/>
    <property type="molecule type" value="Genomic_DNA"/>
</dbReference>
<feature type="domain" description="GP-PDE" evidence="1">
    <location>
        <begin position="4"/>
        <end position="225"/>
    </location>
</feature>
<keyword evidence="3" id="KW-1185">Reference proteome</keyword>
<name>A0A8J3QT92_9ACTN</name>
<dbReference type="InterPro" id="IPR030395">
    <property type="entry name" value="GP_PDE_dom"/>
</dbReference>
<dbReference type="AlphaFoldDB" id="A0A8J3QT92"/>
<dbReference type="GO" id="GO:0008081">
    <property type="term" value="F:phosphoric diester hydrolase activity"/>
    <property type="evidence" value="ECO:0007669"/>
    <property type="project" value="InterPro"/>
</dbReference>
<comment type="caution">
    <text evidence="2">The sequence shown here is derived from an EMBL/GenBank/DDBJ whole genome shotgun (WGS) entry which is preliminary data.</text>
</comment>
<dbReference type="PANTHER" id="PTHR46211:SF1">
    <property type="entry name" value="GLYCEROPHOSPHODIESTER PHOSPHODIESTERASE, CYTOPLASMIC"/>
    <property type="match status" value="1"/>
</dbReference>
<evidence type="ECO:0000259" key="1">
    <source>
        <dbReference type="PROSITE" id="PS51704"/>
    </source>
</evidence>
<protein>
    <submittedName>
        <fullName evidence="2">Glycerophosphoryl diester phosphodiesterase</fullName>
    </submittedName>
</protein>
<accession>A0A8J3QT92</accession>
<dbReference type="RefSeq" id="WP_203919408.1">
    <property type="nucleotide sequence ID" value="NZ_BONZ01000038.1"/>
</dbReference>
<dbReference type="Gene3D" id="3.20.20.190">
    <property type="entry name" value="Phosphatidylinositol (PI) phosphodiesterase"/>
    <property type="match status" value="1"/>
</dbReference>
<dbReference type="SUPFAM" id="SSF51695">
    <property type="entry name" value="PLC-like phosphodiesterases"/>
    <property type="match status" value="1"/>
</dbReference>
<sequence>MSIPRIIAHRGSMATEPENTLRSFLRAEADDADEIELDLRLSADGEVVVIHDGTVDRTTDGSGRVDAMSLAELRGLDAGLGERIPTIREVLTTVRLPIQAEVKDAAALEPFARIVAELGVAERIVLSAASADTLRVAARVVPELPRALILGKTPDDLVAQAGAVGAAWLAPGITRLTPDHVAECAAAGISVDAWPANSEEQLRQCMALGVQAVTADDPAAVRRWAAGIARLTPA</sequence>
<proteinExistence type="predicted"/>
<dbReference type="InterPro" id="IPR017946">
    <property type="entry name" value="PLC-like_Pdiesterase_TIM-brl"/>
</dbReference>
<reference evidence="2" key="1">
    <citation type="submission" date="2021-01" db="EMBL/GenBank/DDBJ databases">
        <title>Whole genome shotgun sequence of Rugosimonospora africana NBRC 104875.</title>
        <authorList>
            <person name="Komaki H."/>
            <person name="Tamura T."/>
        </authorList>
    </citation>
    <scope>NUCLEOTIDE SEQUENCE</scope>
    <source>
        <strain evidence="2">NBRC 104875</strain>
    </source>
</reference>
<gene>
    <name evidence="2" type="ORF">Raf01_39540</name>
</gene>
<evidence type="ECO:0000313" key="3">
    <source>
        <dbReference type="Proteomes" id="UP000642748"/>
    </source>
</evidence>
<dbReference type="Proteomes" id="UP000642748">
    <property type="component" value="Unassembled WGS sequence"/>
</dbReference>